<proteinExistence type="predicted"/>
<gene>
    <name evidence="2" type="ORF">CMQ_3127</name>
</gene>
<name>F0XHH7_GROCL</name>
<feature type="compositionally biased region" description="Acidic residues" evidence="1">
    <location>
        <begin position="51"/>
        <end position="64"/>
    </location>
</feature>
<dbReference type="GeneID" id="25976193"/>
<dbReference type="Proteomes" id="UP000007796">
    <property type="component" value="Unassembled WGS sequence"/>
</dbReference>
<dbReference type="AlphaFoldDB" id="F0XHH7"/>
<evidence type="ECO:0000313" key="3">
    <source>
        <dbReference type="Proteomes" id="UP000007796"/>
    </source>
</evidence>
<feature type="region of interest" description="Disordered" evidence="1">
    <location>
        <begin position="42"/>
        <end position="76"/>
    </location>
</feature>
<sequence>MSVVNSWIKVNGIGASLQLTNEEATEAARRIHNAVDAATLVSESPGVYSEDYGDEESSDEESSDGDNIADSAENLY</sequence>
<evidence type="ECO:0000256" key="1">
    <source>
        <dbReference type="SAM" id="MobiDB-lite"/>
    </source>
</evidence>
<dbReference type="InParanoid" id="F0XHH7"/>
<dbReference type="HOGENOM" id="CLU_2654736_0_0_1"/>
<organism evidence="3">
    <name type="scientific">Grosmannia clavigera (strain kw1407 / UAMH 11150)</name>
    <name type="common">Blue stain fungus</name>
    <name type="synonym">Graphiocladiella clavigera</name>
    <dbReference type="NCBI Taxonomy" id="655863"/>
    <lineage>
        <taxon>Eukaryota</taxon>
        <taxon>Fungi</taxon>
        <taxon>Dikarya</taxon>
        <taxon>Ascomycota</taxon>
        <taxon>Pezizomycotina</taxon>
        <taxon>Sordariomycetes</taxon>
        <taxon>Sordariomycetidae</taxon>
        <taxon>Ophiostomatales</taxon>
        <taxon>Ophiostomataceae</taxon>
        <taxon>Leptographium</taxon>
    </lineage>
</organism>
<dbReference type="OrthoDB" id="5386595at2759"/>
<accession>F0XHH7</accession>
<keyword evidence="3" id="KW-1185">Reference proteome</keyword>
<evidence type="ECO:0000313" key="2">
    <source>
        <dbReference type="EMBL" id="EFX03198.1"/>
    </source>
</evidence>
<dbReference type="EMBL" id="GL629769">
    <property type="protein sequence ID" value="EFX03198.1"/>
    <property type="molecule type" value="Genomic_DNA"/>
</dbReference>
<dbReference type="RefSeq" id="XP_014172680.1">
    <property type="nucleotide sequence ID" value="XM_014317205.1"/>
</dbReference>
<reference evidence="2 3" key="1">
    <citation type="journal article" date="2011" name="Proc. Natl. Acad. Sci. U.S.A.">
        <title>Genome and transcriptome analyses of the mountain pine beetle-fungal symbiont Grosmannia clavigera, a lodgepole pine pathogen.</title>
        <authorList>
            <person name="DiGuistini S."/>
            <person name="Wang Y."/>
            <person name="Liao N.Y."/>
            <person name="Taylor G."/>
            <person name="Tanguay P."/>
            <person name="Feau N."/>
            <person name="Henrissat B."/>
            <person name="Chan S.K."/>
            <person name="Hesse-Orce U."/>
            <person name="Alamouti S.M."/>
            <person name="Tsui C.K.M."/>
            <person name="Docking R.T."/>
            <person name="Levasseur A."/>
            <person name="Haridas S."/>
            <person name="Robertson G."/>
            <person name="Birol I."/>
            <person name="Holt R.A."/>
            <person name="Marra M.A."/>
            <person name="Hamelin R.C."/>
            <person name="Hirst M."/>
            <person name="Jones S.J.M."/>
            <person name="Bohlmann J."/>
            <person name="Breuil C."/>
        </authorList>
    </citation>
    <scope>NUCLEOTIDE SEQUENCE [LARGE SCALE GENOMIC DNA]</scope>
    <source>
        <strain evidence="3">kw1407 / UAMH 11150</strain>
    </source>
</reference>
<protein>
    <submittedName>
        <fullName evidence="2">Uncharacterized protein</fullName>
    </submittedName>
</protein>